<evidence type="ECO:0000256" key="1">
    <source>
        <dbReference type="SAM" id="MobiDB-lite"/>
    </source>
</evidence>
<reference evidence="2" key="1">
    <citation type="submission" date="2019-12" db="EMBL/GenBank/DDBJ databases">
        <title>Genome sequencing and annotation of Brassica cretica.</title>
        <authorList>
            <person name="Studholme D.J."/>
            <person name="Sarris P."/>
        </authorList>
    </citation>
    <scope>NUCLEOTIDE SEQUENCE</scope>
    <source>
        <strain evidence="2">PFS-109/04</strain>
        <tissue evidence="2">Leaf</tissue>
    </source>
</reference>
<comment type="caution">
    <text evidence="2">The sequence shown here is derived from an EMBL/GenBank/DDBJ whole genome shotgun (WGS) entry which is preliminary data.</text>
</comment>
<evidence type="ECO:0000313" key="3">
    <source>
        <dbReference type="Proteomes" id="UP000712600"/>
    </source>
</evidence>
<gene>
    <name evidence="2" type="ORF">F2Q69_00017290</name>
</gene>
<name>A0A8S9QTF0_BRACR</name>
<protein>
    <submittedName>
        <fullName evidence="2">Uncharacterized protein</fullName>
    </submittedName>
</protein>
<dbReference type="Proteomes" id="UP000712600">
    <property type="component" value="Unassembled WGS sequence"/>
</dbReference>
<sequence>MDHSPYKESPLRKKKRITHHVSDHPAINEYVLEHAPPASTGTRKGRGGAPPTVKSKQLKPINQSGLHEARTEETNWRICKTKKKQTTAYNRLKPSDFLINSIGHLYRYE</sequence>
<dbReference type="AlphaFoldDB" id="A0A8S9QTF0"/>
<feature type="compositionally biased region" description="Basic and acidic residues" evidence="1">
    <location>
        <begin position="1"/>
        <end position="11"/>
    </location>
</feature>
<dbReference type="EMBL" id="QGKX02000996">
    <property type="protein sequence ID" value="KAF3555753.1"/>
    <property type="molecule type" value="Genomic_DNA"/>
</dbReference>
<evidence type="ECO:0000313" key="2">
    <source>
        <dbReference type="EMBL" id="KAF3555753.1"/>
    </source>
</evidence>
<feature type="region of interest" description="Disordered" evidence="1">
    <location>
        <begin position="1"/>
        <end position="73"/>
    </location>
</feature>
<accession>A0A8S9QTF0</accession>
<organism evidence="2 3">
    <name type="scientific">Brassica cretica</name>
    <name type="common">Mustard</name>
    <dbReference type="NCBI Taxonomy" id="69181"/>
    <lineage>
        <taxon>Eukaryota</taxon>
        <taxon>Viridiplantae</taxon>
        <taxon>Streptophyta</taxon>
        <taxon>Embryophyta</taxon>
        <taxon>Tracheophyta</taxon>
        <taxon>Spermatophyta</taxon>
        <taxon>Magnoliopsida</taxon>
        <taxon>eudicotyledons</taxon>
        <taxon>Gunneridae</taxon>
        <taxon>Pentapetalae</taxon>
        <taxon>rosids</taxon>
        <taxon>malvids</taxon>
        <taxon>Brassicales</taxon>
        <taxon>Brassicaceae</taxon>
        <taxon>Brassiceae</taxon>
        <taxon>Brassica</taxon>
    </lineage>
</organism>
<proteinExistence type="predicted"/>